<keyword evidence="2" id="KW-1185">Reference proteome</keyword>
<name>A0AA36IUE0_9DINO</name>
<dbReference type="InterPro" id="IPR011990">
    <property type="entry name" value="TPR-like_helical_dom_sf"/>
</dbReference>
<dbReference type="AlphaFoldDB" id="A0AA36IUE0"/>
<evidence type="ECO:0000313" key="1">
    <source>
        <dbReference type="EMBL" id="CAJ1394090.1"/>
    </source>
</evidence>
<proteinExistence type="predicted"/>
<reference evidence="1" key="1">
    <citation type="submission" date="2023-08" db="EMBL/GenBank/DDBJ databases">
        <authorList>
            <person name="Chen Y."/>
            <person name="Shah S."/>
            <person name="Dougan E. K."/>
            <person name="Thang M."/>
            <person name="Chan C."/>
        </authorList>
    </citation>
    <scope>NUCLEOTIDE SEQUENCE</scope>
</reference>
<dbReference type="Gene3D" id="1.25.40.10">
    <property type="entry name" value="Tetratricopeptide repeat domain"/>
    <property type="match status" value="1"/>
</dbReference>
<dbReference type="Proteomes" id="UP001178507">
    <property type="component" value="Unassembled WGS sequence"/>
</dbReference>
<organism evidence="1 2">
    <name type="scientific">Effrenium voratum</name>
    <dbReference type="NCBI Taxonomy" id="2562239"/>
    <lineage>
        <taxon>Eukaryota</taxon>
        <taxon>Sar</taxon>
        <taxon>Alveolata</taxon>
        <taxon>Dinophyceae</taxon>
        <taxon>Suessiales</taxon>
        <taxon>Symbiodiniaceae</taxon>
        <taxon>Effrenium</taxon>
    </lineage>
</organism>
<protein>
    <submittedName>
        <fullName evidence="1">Uncharacterized protein</fullName>
    </submittedName>
</protein>
<evidence type="ECO:0000313" key="2">
    <source>
        <dbReference type="Proteomes" id="UP001178507"/>
    </source>
</evidence>
<comment type="caution">
    <text evidence="1">The sequence shown here is derived from an EMBL/GenBank/DDBJ whole genome shotgun (WGS) entry which is preliminary data.</text>
</comment>
<sequence>MDRLSLPGYGVREVLPRGAFLAASRDPQLLNRERPERLTSARIPGDREPKWQVIDYLGQRRWTLAIALLGTVFKRGLEYAESCESSRWELGASLARNFASGLSWEPAVRLAAGRCWRLGRHVEIWRAAAGTCALAREWSQALSGLSSLRCRGGEICGAAIGGAFASLHQGGSPWRSSLSFLRVVRRARLALGAKEFSKVLRSCARHDWKSSLYFLHLARTEASEIKDSVTAAAISAFCRDFRPWQWACSLLKDLQHWQVPLEQKTRNSVLGVFARRPLLWREVLRLELEMESSELVPDEVARTAFRVARARRRRAERASERRNGAWPEALHLLQDLGCNAQQPDLGQMHAAANACQRKSRWEMALQLSPQLSRIVKGLL</sequence>
<gene>
    <name evidence="1" type="ORF">EVOR1521_LOCUS18825</name>
</gene>
<dbReference type="EMBL" id="CAUJNA010002746">
    <property type="protein sequence ID" value="CAJ1394090.1"/>
    <property type="molecule type" value="Genomic_DNA"/>
</dbReference>
<accession>A0AA36IUE0</accession>